<protein>
    <submittedName>
        <fullName evidence="1">Uncharacterized protein</fullName>
    </submittedName>
</protein>
<accession>A0A699HJX0</accession>
<dbReference type="EMBL" id="BKCJ010141177">
    <property type="protein sequence ID" value="GEX95085.1"/>
    <property type="molecule type" value="Genomic_DNA"/>
</dbReference>
<gene>
    <name evidence="1" type="ORF">Tci_367060</name>
</gene>
<dbReference type="AlphaFoldDB" id="A0A699HJX0"/>
<comment type="caution">
    <text evidence="1">The sequence shown here is derived from an EMBL/GenBank/DDBJ whole genome shotgun (WGS) entry which is preliminary data.</text>
</comment>
<proteinExistence type="predicted"/>
<evidence type="ECO:0000313" key="1">
    <source>
        <dbReference type="EMBL" id="GEX95085.1"/>
    </source>
</evidence>
<reference evidence="1" key="1">
    <citation type="journal article" date="2019" name="Sci. Rep.">
        <title>Draft genome of Tanacetum cinerariifolium, the natural source of mosquito coil.</title>
        <authorList>
            <person name="Yamashiro T."/>
            <person name="Shiraishi A."/>
            <person name="Satake H."/>
            <person name="Nakayama K."/>
        </authorList>
    </citation>
    <scope>NUCLEOTIDE SEQUENCE</scope>
</reference>
<sequence>MSKTRADYGSGIARSKIDDKDSFKLKGQFFKKLRDNTFSGSNHEDANEHIEKVLEIIDLFHIPNLTQDQVMLRAFSMSLTRAASRWLRNKPSGEGVVVTSSSLEMSTNSCLGEKMVSLIFLEGLEEEVMVELFEKDDKMKGLAGSKKE</sequence>
<name>A0A699HJX0_TANCI</name>
<organism evidence="1">
    <name type="scientific">Tanacetum cinerariifolium</name>
    <name type="common">Dalmatian daisy</name>
    <name type="synonym">Chrysanthemum cinerariifolium</name>
    <dbReference type="NCBI Taxonomy" id="118510"/>
    <lineage>
        <taxon>Eukaryota</taxon>
        <taxon>Viridiplantae</taxon>
        <taxon>Streptophyta</taxon>
        <taxon>Embryophyta</taxon>
        <taxon>Tracheophyta</taxon>
        <taxon>Spermatophyta</taxon>
        <taxon>Magnoliopsida</taxon>
        <taxon>eudicotyledons</taxon>
        <taxon>Gunneridae</taxon>
        <taxon>Pentapetalae</taxon>
        <taxon>asterids</taxon>
        <taxon>campanulids</taxon>
        <taxon>Asterales</taxon>
        <taxon>Asteraceae</taxon>
        <taxon>Asteroideae</taxon>
        <taxon>Anthemideae</taxon>
        <taxon>Anthemidinae</taxon>
        <taxon>Tanacetum</taxon>
    </lineage>
</organism>